<dbReference type="Pfam" id="PF00271">
    <property type="entry name" value="Helicase_C"/>
    <property type="match status" value="1"/>
</dbReference>
<dbReference type="GO" id="GO:0003682">
    <property type="term" value="F:chromatin binding"/>
    <property type="evidence" value="ECO:0007669"/>
    <property type="project" value="TreeGrafter"/>
</dbReference>
<protein>
    <submittedName>
        <fullName evidence="11">Uncharacterized protein</fullName>
    </submittedName>
</protein>
<feature type="region of interest" description="Disordered" evidence="7">
    <location>
        <begin position="202"/>
        <end position="221"/>
    </location>
</feature>
<keyword evidence="4" id="KW-0378">Hydrolase</keyword>
<keyword evidence="5" id="KW-0067">ATP-binding</keyword>
<feature type="compositionally biased region" description="Basic residues" evidence="7">
    <location>
        <begin position="93"/>
        <end position="103"/>
    </location>
</feature>
<dbReference type="GO" id="GO:0005524">
    <property type="term" value="F:ATP binding"/>
    <property type="evidence" value="ECO:0007669"/>
    <property type="project" value="UniProtKB-KW"/>
</dbReference>
<evidence type="ECO:0000259" key="8">
    <source>
        <dbReference type="PROSITE" id="PS50013"/>
    </source>
</evidence>
<evidence type="ECO:0000256" key="2">
    <source>
        <dbReference type="ARBA" id="ARBA00022737"/>
    </source>
</evidence>
<evidence type="ECO:0000313" key="12">
    <source>
        <dbReference type="Proteomes" id="UP000265618"/>
    </source>
</evidence>
<dbReference type="InterPro" id="IPR049730">
    <property type="entry name" value="SNF2/RAD54-like_C"/>
</dbReference>
<feature type="compositionally biased region" description="Acidic residues" evidence="7">
    <location>
        <begin position="1104"/>
        <end position="1116"/>
    </location>
</feature>
<dbReference type="CDD" id="cd22966">
    <property type="entry name" value="DD_DYDC-like"/>
    <property type="match status" value="1"/>
</dbReference>
<evidence type="ECO:0000313" key="11">
    <source>
        <dbReference type="EMBL" id="GIQ82025.1"/>
    </source>
</evidence>
<sequence>MNAEYLKETVGPVLSRAIAEVVERRPEDAIDYIARYLTQHGVNAARRASLDEQRQAVAAKKQKKAEDDERKAREAAERERIRARQEETLTRTGRPRRRAARNAVKKMHTVVDNELDRLMEEEDQEREAEEVYVERRIDVILDHRIIAKHESYKYPPSLMINPPTPEPWVGTRPPAGAEPVPRPNGDMTLVTLRAQRDGVVMQDERVQGSEGEDSEGNDLPPDEDNFCVAVLVKWHESAHIHATWELTTHLSHLRSYRRVEQYLKEVDRRGEILHSANLGDLDYEEEEALEALRIVMENEAAKRELYVQPERIITRRKEEDLITEFPSLEGVSYCVKWKGLDYEHCTYELYEDLQKLMDPTDLKEMIERYRWRSSAVPRLCSQDHQHYGYSRKAFTPLTSDPPFIGLHTMEKTEEALEAYRNQQLGRMTLRPSGGKVGSGKVNAPRTVEGDAEDSDAEDETAAATTAEGEKAEGEAEGEKKEEEVEEEEEEDPHAPLHLKPYQLDGLNYLLHRWSHGINSILADEMGLGKTIQTVTFISCLLNIMRVPGPFLVVVPLSTIPNWIFEFDRWCPDMNVVAYVGNRKSREIIRKTEFNVNMEIGGKTIRVPKFHVLLTTYTLATKLYDELSPFKWRLIAVDEAHRLKNDDSALFHSLSSLDVEARLLVTGTPMQNSLKELWALLRFLHPERFLSGALWDAKYSTEGSSLSSERVMELQSKIKPYMLRRVKADVEKGIPPKMERMLRVGLSPLQKEFYKYVLKRNYSELSKGSKGHRTSLLNIVSQLKKVCNHPYLFEAAREHDPWEDNSQATELRHLIQGSGKMTLLDKLLDRLKADGHRVLVFSQSVMMLNVLERYCKLKQFASQRLDGGTSSEHRRESMLHFNAKGSEDFVFLLSTRAGGLGINLATADTVVIFDSDWNPQNDLQAMARAHRIGQKKSVNIYRFVTAFTVEEEILERAKRKMVLDHVLIQSLDGSEKAKSTIDQKELRDVLRFGTEALFKSSDDASIDQSGVMENVDLDEILNRAEICEVGGDHLSTKAKSFLSAFNVQNLVSDTSDFKRLGLTHKANLDKQGEATVQGVQSTYKPRTHSAVDKRANMGDKDFWEDVLGPEEEDEEQYQTERGGRRARRSRNYHGDDDDTDYEEHHAMRKHLPMRATQSLIKRITTFASFHLLDKIIDHPRIRDRFPTGDSVRPIVEKILQTAQQAVAMEKLDVIGKGSTQVAVFTEWNGVKFNAAEMVRNFIDMGNVYEYVKDESFRLSVSISPPIWCSEWGFEHDTELLLRIKEVGFSPETELYLDVYQNPKKGNYAKRRRAVTNALRRHAAKVVGATGKRTRADEDGPDGPDAKRQARMTLRDWLADSDEIIQAKPWVSFDKSVHSVQRHIVEDIANDHSKTYAVLCSCMVKGKAQLLREIIASETDVDVQQAILTLCHSFSNKTRDALAQLTALVADYSAEYSRVFGSCNAESGRQGIWSCLVDKAVHGAHQTNNKAIYMSGQHLCALCHSCFLMQRANPSPDASQREKAKKLVQDHRRVQVIPSHCNDEVDGDLFYGQNPVATAYTLVLPKCRIPDYVDEDEEDEYSQEYSLGESELELLEGEDEDESVDVSCDIDIDSDGPEPEAEDDDEDVPMQDSYQGGVIRMQEDSDASESDQEESEYGA</sequence>
<feature type="region of interest" description="Disordered" evidence="7">
    <location>
        <begin position="1574"/>
        <end position="1657"/>
    </location>
</feature>
<dbReference type="CDD" id="cd18793">
    <property type="entry name" value="SF2_C_SNF"/>
    <property type="match status" value="1"/>
</dbReference>
<dbReference type="InterPro" id="IPR014001">
    <property type="entry name" value="Helicase_ATP-bd"/>
</dbReference>
<dbReference type="GO" id="GO:0034728">
    <property type="term" value="P:nucleosome organization"/>
    <property type="evidence" value="ECO:0007669"/>
    <property type="project" value="TreeGrafter"/>
</dbReference>
<feature type="region of interest" description="Disordered" evidence="7">
    <location>
        <begin position="1104"/>
        <end position="1139"/>
    </location>
</feature>
<dbReference type="PANTHER" id="PTHR45623:SF14">
    <property type="entry name" value="CHROMODOMAIN-HELICASE-DNA-BINDING PROTEIN 1"/>
    <property type="match status" value="1"/>
</dbReference>
<evidence type="ECO:0000256" key="4">
    <source>
        <dbReference type="ARBA" id="ARBA00022801"/>
    </source>
</evidence>
<gene>
    <name evidence="11" type="ORF">KIPB_003093</name>
</gene>
<dbReference type="Pfam" id="PF05186">
    <property type="entry name" value="Dpy-30"/>
    <property type="match status" value="1"/>
</dbReference>
<dbReference type="SUPFAM" id="SSF52540">
    <property type="entry name" value="P-loop containing nucleoside triphosphate hydrolases"/>
    <property type="match status" value="2"/>
</dbReference>
<feature type="compositionally biased region" description="Acidic residues" evidence="7">
    <location>
        <begin position="1588"/>
        <end position="1627"/>
    </location>
</feature>
<evidence type="ECO:0000256" key="1">
    <source>
        <dbReference type="ARBA" id="ARBA00004123"/>
    </source>
</evidence>
<proteinExistence type="predicted"/>
<dbReference type="SMART" id="SM00490">
    <property type="entry name" value="HELICc"/>
    <property type="match status" value="1"/>
</dbReference>
<dbReference type="SMART" id="SM00298">
    <property type="entry name" value="CHROMO"/>
    <property type="match status" value="2"/>
</dbReference>
<dbReference type="PROSITE" id="PS50013">
    <property type="entry name" value="CHROMO_2"/>
    <property type="match status" value="1"/>
</dbReference>
<dbReference type="GO" id="GO:0016887">
    <property type="term" value="F:ATP hydrolysis activity"/>
    <property type="evidence" value="ECO:0007669"/>
    <property type="project" value="TreeGrafter"/>
</dbReference>
<dbReference type="GO" id="GO:0042393">
    <property type="term" value="F:histone binding"/>
    <property type="evidence" value="ECO:0007669"/>
    <property type="project" value="TreeGrafter"/>
</dbReference>
<keyword evidence="2" id="KW-0677">Repeat</keyword>
<dbReference type="GO" id="GO:0140658">
    <property type="term" value="F:ATP-dependent chromatin remodeler activity"/>
    <property type="evidence" value="ECO:0007669"/>
    <property type="project" value="TreeGrafter"/>
</dbReference>
<feature type="domain" description="Helicase C-terminal" evidence="10">
    <location>
        <begin position="822"/>
        <end position="981"/>
    </location>
</feature>
<dbReference type="Proteomes" id="UP000265618">
    <property type="component" value="Unassembled WGS sequence"/>
</dbReference>
<dbReference type="OrthoDB" id="5857104at2759"/>
<keyword evidence="3" id="KW-0547">Nucleotide-binding</keyword>
<dbReference type="InterPro" id="IPR000953">
    <property type="entry name" value="Chromo/chromo_shadow_dom"/>
</dbReference>
<comment type="caution">
    <text evidence="11">The sequence shown here is derived from an EMBL/GenBank/DDBJ whole genome shotgun (WGS) entry which is preliminary data.</text>
</comment>
<dbReference type="Gene3D" id="2.40.50.40">
    <property type="match status" value="2"/>
</dbReference>
<dbReference type="Gene3D" id="3.40.50.300">
    <property type="entry name" value="P-loop containing nucleotide triphosphate hydrolases"/>
    <property type="match status" value="1"/>
</dbReference>
<dbReference type="InterPro" id="IPR049630">
    <property type="entry name" value="DYDC-like_DD"/>
</dbReference>
<keyword evidence="12" id="KW-1185">Reference proteome</keyword>
<evidence type="ECO:0000256" key="3">
    <source>
        <dbReference type="ARBA" id="ARBA00022741"/>
    </source>
</evidence>
<dbReference type="Gene3D" id="1.20.890.10">
    <property type="entry name" value="cAMP-dependent protein kinase regulatory subunit, dimerization-anchoring domain"/>
    <property type="match status" value="1"/>
</dbReference>
<comment type="subcellular location">
    <subcellularLocation>
        <location evidence="1">Nucleus</location>
    </subcellularLocation>
</comment>
<dbReference type="GO" id="GO:0005634">
    <property type="term" value="C:nucleus"/>
    <property type="evidence" value="ECO:0007669"/>
    <property type="project" value="UniProtKB-SubCell"/>
</dbReference>
<feature type="compositionally biased region" description="Acidic residues" evidence="7">
    <location>
        <begin position="1642"/>
        <end position="1657"/>
    </location>
</feature>
<feature type="compositionally biased region" description="Basic and acidic residues" evidence="7">
    <location>
        <begin position="467"/>
        <end position="482"/>
    </location>
</feature>
<reference evidence="11 12" key="1">
    <citation type="journal article" date="2018" name="PLoS ONE">
        <title>The draft genome of Kipferlia bialata reveals reductive genome evolution in fornicate parasites.</title>
        <authorList>
            <person name="Tanifuji G."/>
            <person name="Takabayashi S."/>
            <person name="Kume K."/>
            <person name="Takagi M."/>
            <person name="Nakayama T."/>
            <person name="Kamikawa R."/>
            <person name="Inagaki Y."/>
            <person name="Hashimoto T."/>
        </authorList>
    </citation>
    <scope>NUCLEOTIDE SEQUENCE [LARGE SCALE GENOMIC DNA]</scope>
    <source>
        <strain evidence="11">NY0173</strain>
    </source>
</reference>
<accession>A0A9K3CTE0</accession>
<dbReference type="Pfam" id="PF00385">
    <property type="entry name" value="Chromo"/>
    <property type="match status" value="1"/>
</dbReference>
<dbReference type="InterPro" id="IPR016197">
    <property type="entry name" value="Chromo-like_dom_sf"/>
</dbReference>
<evidence type="ECO:0000259" key="10">
    <source>
        <dbReference type="PROSITE" id="PS51194"/>
    </source>
</evidence>
<dbReference type="EMBL" id="BDIP01000566">
    <property type="protein sequence ID" value="GIQ82025.1"/>
    <property type="molecule type" value="Genomic_DNA"/>
</dbReference>
<evidence type="ECO:0000256" key="5">
    <source>
        <dbReference type="ARBA" id="ARBA00022840"/>
    </source>
</evidence>
<dbReference type="InterPro" id="IPR001650">
    <property type="entry name" value="Helicase_C-like"/>
</dbReference>
<evidence type="ECO:0000256" key="7">
    <source>
        <dbReference type="SAM" id="MobiDB-lite"/>
    </source>
</evidence>
<dbReference type="PROSITE" id="PS51194">
    <property type="entry name" value="HELICASE_CTER"/>
    <property type="match status" value="1"/>
</dbReference>
<feature type="region of interest" description="Disordered" evidence="7">
    <location>
        <begin position="426"/>
        <end position="497"/>
    </location>
</feature>
<name>A0A9K3CTE0_9EUKA</name>
<dbReference type="InterPro" id="IPR038718">
    <property type="entry name" value="SNF2-like_sf"/>
</dbReference>
<dbReference type="InterPro" id="IPR023780">
    <property type="entry name" value="Chromo_domain"/>
</dbReference>
<feature type="compositionally biased region" description="Basic and acidic residues" evidence="7">
    <location>
        <begin position="64"/>
        <end position="89"/>
    </location>
</feature>
<dbReference type="GO" id="GO:0000785">
    <property type="term" value="C:chromatin"/>
    <property type="evidence" value="ECO:0007669"/>
    <property type="project" value="TreeGrafter"/>
</dbReference>
<evidence type="ECO:0000259" key="9">
    <source>
        <dbReference type="PROSITE" id="PS51192"/>
    </source>
</evidence>
<feature type="compositionally biased region" description="Acidic residues" evidence="7">
    <location>
        <begin position="449"/>
        <end position="460"/>
    </location>
</feature>
<dbReference type="InterPro" id="IPR027417">
    <property type="entry name" value="P-loop_NTPase"/>
</dbReference>
<keyword evidence="6" id="KW-0539">Nucleus</keyword>
<dbReference type="PROSITE" id="PS51192">
    <property type="entry name" value="HELICASE_ATP_BIND_1"/>
    <property type="match status" value="1"/>
</dbReference>
<dbReference type="Gene3D" id="3.40.50.10810">
    <property type="entry name" value="Tandem AAA-ATPase domain"/>
    <property type="match status" value="1"/>
</dbReference>
<dbReference type="GO" id="GO:0003677">
    <property type="term" value="F:DNA binding"/>
    <property type="evidence" value="ECO:0007669"/>
    <property type="project" value="TreeGrafter"/>
</dbReference>
<dbReference type="PANTHER" id="PTHR45623">
    <property type="entry name" value="CHROMODOMAIN-HELICASE-DNA-BINDING PROTEIN 3-RELATED-RELATED"/>
    <property type="match status" value="1"/>
</dbReference>
<dbReference type="Pfam" id="PF00176">
    <property type="entry name" value="SNF2-rel_dom"/>
    <property type="match status" value="1"/>
</dbReference>
<feature type="region of interest" description="Disordered" evidence="7">
    <location>
        <begin position="55"/>
        <end position="103"/>
    </location>
</feature>
<feature type="compositionally biased region" description="Acidic residues" evidence="7">
    <location>
        <begin position="210"/>
        <end position="221"/>
    </location>
</feature>
<dbReference type="SUPFAM" id="SSF54160">
    <property type="entry name" value="Chromo domain-like"/>
    <property type="match status" value="2"/>
</dbReference>
<feature type="domain" description="Helicase ATP-binding" evidence="9">
    <location>
        <begin position="510"/>
        <end position="686"/>
    </location>
</feature>
<dbReference type="SMART" id="SM00487">
    <property type="entry name" value="DEXDc"/>
    <property type="match status" value="1"/>
</dbReference>
<organism evidence="11 12">
    <name type="scientific">Kipferlia bialata</name>
    <dbReference type="NCBI Taxonomy" id="797122"/>
    <lineage>
        <taxon>Eukaryota</taxon>
        <taxon>Metamonada</taxon>
        <taxon>Carpediemonas-like organisms</taxon>
        <taxon>Kipferlia</taxon>
    </lineage>
</organism>
<evidence type="ECO:0000256" key="6">
    <source>
        <dbReference type="ARBA" id="ARBA00023242"/>
    </source>
</evidence>
<feature type="domain" description="Chromo" evidence="8">
    <location>
        <begin position="307"/>
        <end position="369"/>
    </location>
</feature>
<dbReference type="InterPro" id="IPR000330">
    <property type="entry name" value="SNF2_N"/>
</dbReference>
<dbReference type="InterPro" id="IPR007858">
    <property type="entry name" value="Dpy-30_motif"/>
</dbReference>